<evidence type="ECO:0000313" key="2">
    <source>
        <dbReference type="Proteomes" id="UP000622653"/>
    </source>
</evidence>
<gene>
    <name evidence="1" type="ORF">IRY55_10830</name>
</gene>
<protein>
    <submittedName>
        <fullName evidence="1">Malate synthase</fullName>
    </submittedName>
</protein>
<sequence length="280" mass="33161">MNLIDETVTHKVFGEGQIVEQDDKTITVDFEEDVKKFVYPDAFKTFIMLQDRDLSERLEETLTKMRAEEKIREKKKAKEREQKIIQQQLRARLKNENVHKSSQIVFWLNEEDDEKVFEDWSVFTGTVQSGKKKGEPNRAARLRPNSMAVLTKRDAKEQEADRKIVGMFMVSETFIGSANEDGFIPSHELFKIELTEEESEKMHFWNYYMNPRSPKRMAWNSGRYRYFDNIWGAQILRDVLKMRQGEEEQERLDAFLDYYCHLNVLNRETIPVANGSLLQQ</sequence>
<name>A0A8J7G5M9_9BACL</name>
<reference evidence="1" key="1">
    <citation type="submission" date="2020-11" db="EMBL/GenBank/DDBJ databases">
        <title>Multidrug resistant novel bacterium Savagea serpentis sp. nov., isolated from the scats of a vine snake (Ahaetulla nasuta).</title>
        <authorList>
            <person name="Venkata Ramana V."/>
            <person name="Vikas Patil S."/>
            <person name="Yogita Lugani V."/>
        </authorList>
    </citation>
    <scope>NUCLEOTIDE SEQUENCE</scope>
    <source>
        <strain evidence="1">SN6</strain>
    </source>
</reference>
<dbReference type="EMBL" id="JADKPV010000006">
    <property type="protein sequence ID" value="MBF4501857.1"/>
    <property type="molecule type" value="Genomic_DNA"/>
</dbReference>
<dbReference type="RefSeq" id="WP_194563338.1">
    <property type="nucleotide sequence ID" value="NZ_JADKPV010000006.1"/>
</dbReference>
<organism evidence="1 2">
    <name type="scientific">Savagea serpentis</name>
    <dbReference type="NCBI Taxonomy" id="2785297"/>
    <lineage>
        <taxon>Bacteria</taxon>
        <taxon>Bacillati</taxon>
        <taxon>Bacillota</taxon>
        <taxon>Bacilli</taxon>
        <taxon>Bacillales</taxon>
        <taxon>Caryophanaceae</taxon>
        <taxon>Savagea</taxon>
    </lineage>
</organism>
<accession>A0A8J7G5M9</accession>
<evidence type="ECO:0000313" key="1">
    <source>
        <dbReference type="EMBL" id="MBF4501857.1"/>
    </source>
</evidence>
<dbReference type="Proteomes" id="UP000622653">
    <property type="component" value="Unassembled WGS sequence"/>
</dbReference>
<dbReference type="AlphaFoldDB" id="A0A8J7G5M9"/>
<keyword evidence="2" id="KW-1185">Reference proteome</keyword>
<comment type="caution">
    <text evidence="1">The sequence shown here is derived from an EMBL/GenBank/DDBJ whole genome shotgun (WGS) entry which is preliminary data.</text>
</comment>
<proteinExistence type="predicted"/>